<dbReference type="CDD" id="cd07571">
    <property type="entry name" value="ALP_N-acyl_transferase"/>
    <property type="match status" value="1"/>
</dbReference>
<evidence type="ECO:0000256" key="6">
    <source>
        <dbReference type="ARBA" id="ARBA00022989"/>
    </source>
</evidence>
<evidence type="ECO:0000256" key="5">
    <source>
        <dbReference type="ARBA" id="ARBA00022692"/>
    </source>
</evidence>
<keyword evidence="6 9" id="KW-1133">Transmembrane helix</keyword>
<dbReference type="Pfam" id="PF20154">
    <property type="entry name" value="LNT_N"/>
    <property type="match status" value="1"/>
</dbReference>
<dbReference type="RefSeq" id="WP_245774288.1">
    <property type="nucleotide sequence ID" value="NZ_FOTW01000015.1"/>
</dbReference>
<evidence type="ECO:0000256" key="3">
    <source>
        <dbReference type="ARBA" id="ARBA00022475"/>
    </source>
</evidence>
<evidence type="ECO:0000256" key="4">
    <source>
        <dbReference type="ARBA" id="ARBA00022679"/>
    </source>
</evidence>
<dbReference type="PROSITE" id="PS50263">
    <property type="entry name" value="CN_HYDROLASE"/>
    <property type="match status" value="1"/>
</dbReference>
<evidence type="ECO:0000256" key="1">
    <source>
        <dbReference type="ARBA" id="ARBA00004651"/>
    </source>
</evidence>
<dbReference type="InterPro" id="IPR003010">
    <property type="entry name" value="C-N_Hydrolase"/>
</dbReference>
<keyword evidence="11" id="KW-0449">Lipoprotein</keyword>
<feature type="transmembrane region" description="Helical" evidence="9">
    <location>
        <begin position="196"/>
        <end position="215"/>
    </location>
</feature>
<dbReference type="Pfam" id="PF00795">
    <property type="entry name" value="CN_hydrolase"/>
    <property type="match status" value="1"/>
</dbReference>
<dbReference type="InterPro" id="IPR036526">
    <property type="entry name" value="C-N_Hydrolase_sf"/>
</dbReference>
<dbReference type="EMBL" id="FOTW01000015">
    <property type="protein sequence ID" value="SFM21468.1"/>
    <property type="molecule type" value="Genomic_DNA"/>
</dbReference>
<comment type="function">
    <text evidence="9">Catalyzes the phospholipid dependent N-acylation of the N-terminal cysteine of apolipoprotein, the last step in lipoprotein maturation.</text>
</comment>
<evidence type="ECO:0000259" key="10">
    <source>
        <dbReference type="PROSITE" id="PS50263"/>
    </source>
</evidence>
<comment type="subcellular location">
    <subcellularLocation>
        <location evidence="1 9">Cell membrane</location>
        <topology evidence="1 9">Multi-pass membrane protein</topology>
    </subcellularLocation>
</comment>
<dbReference type="PANTHER" id="PTHR38686">
    <property type="entry name" value="APOLIPOPROTEIN N-ACYLTRANSFERASE"/>
    <property type="match status" value="1"/>
</dbReference>
<dbReference type="AlphaFoldDB" id="A0A1I4P137"/>
<accession>A0A1I4P137</accession>
<feature type="transmembrane region" description="Helical" evidence="9">
    <location>
        <begin position="53"/>
        <end position="75"/>
    </location>
</feature>
<evidence type="ECO:0000256" key="7">
    <source>
        <dbReference type="ARBA" id="ARBA00023136"/>
    </source>
</evidence>
<comment type="caution">
    <text evidence="9">Lacks conserved residue(s) required for the propagation of feature annotation.</text>
</comment>
<reference evidence="11 12" key="1">
    <citation type="submission" date="2016-10" db="EMBL/GenBank/DDBJ databases">
        <authorList>
            <person name="de Groot N.N."/>
        </authorList>
    </citation>
    <scope>NUCLEOTIDE SEQUENCE [LARGE SCALE GENOMIC DNA]</scope>
    <source>
        <strain evidence="11 12">ATCC 43154</strain>
    </source>
</reference>
<dbReference type="InterPro" id="IPR004563">
    <property type="entry name" value="Apolipo_AcylTrfase"/>
</dbReference>
<dbReference type="STRING" id="758825.SAMN02982985_03200"/>
<keyword evidence="3 9" id="KW-1003">Cell membrane</keyword>
<dbReference type="UniPathway" id="UPA00666"/>
<feature type="transmembrane region" description="Helical" evidence="9">
    <location>
        <begin position="87"/>
        <end position="109"/>
    </location>
</feature>
<keyword evidence="7 9" id="KW-0472">Membrane</keyword>
<dbReference type="GO" id="GO:0005886">
    <property type="term" value="C:plasma membrane"/>
    <property type="evidence" value="ECO:0007669"/>
    <property type="project" value="UniProtKB-SubCell"/>
</dbReference>
<dbReference type="NCBIfam" id="TIGR00546">
    <property type="entry name" value="lnt"/>
    <property type="match status" value="1"/>
</dbReference>
<evidence type="ECO:0000313" key="11">
    <source>
        <dbReference type="EMBL" id="SFM21468.1"/>
    </source>
</evidence>
<keyword evidence="12" id="KW-1185">Reference proteome</keyword>
<dbReference type="PANTHER" id="PTHR38686:SF1">
    <property type="entry name" value="APOLIPOPROTEIN N-ACYLTRANSFERASE"/>
    <property type="match status" value="1"/>
</dbReference>
<evidence type="ECO:0000256" key="8">
    <source>
        <dbReference type="ARBA" id="ARBA00023315"/>
    </source>
</evidence>
<feature type="transmembrane region" description="Helical" evidence="9">
    <location>
        <begin position="716"/>
        <end position="736"/>
    </location>
</feature>
<name>A0A1I4P137_9BURK</name>
<dbReference type="Gene3D" id="3.60.110.10">
    <property type="entry name" value="Carbon-nitrogen hydrolase"/>
    <property type="match status" value="1"/>
</dbReference>
<feature type="transmembrane region" description="Helical" evidence="9">
    <location>
        <begin position="29"/>
        <end position="46"/>
    </location>
</feature>
<protein>
    <recommendedName>
        <fullName evidence="9">Apolipoprotein N-acyltransferase</fullName>
        <shortName evidence="9">ALP N-acyltransferase</shortName>
        <ecNumber evidence="9">2.3.1.269</ecNumber>
    </recommendedName>
</protein>
<comment type="similarity">
    <text evidence="2 9">Belongs to the CN hydrolase family. Apolipoprotein N-acyltransferase subfamily.</text>
</comment>
<gene>
    <name evidence="9" type="primary">lnt</name>
    <name evidence="11" type="ORF">SAMN02982985_03200</name>
</gene>
<evidence type="ECO:0000313" key="12">
    <source>
        <dbReference type="Proteomes" id="UP000199470"/>
    </source>
</evidence>
<sequence length="822" mass="87185">MKQAIHPTAGIAVGVLASAAMSALYARGGLGYLLGFVLLVPWLRALDARRTLAGTLACAYAMSLAFTAAVFAWLGSALGRYTQVGEAAGLAVLLLAAPLFQPQFLAFALARHLAGRRHGPLLRALAAAAAWLAAEWLLPRLLGDTLGHGLYPSRLLRQGADVGAGAGLTLLLLLANEAVAAALARRGDGWRAVAKPLALAALPPLLLAGYGLAALSGGGGAGAASGGKPLRMGLIQANMVDYEGQRRLRGGYAVVREVLDRHFAMSYDAVVRQHADAVLWSETAYPTTFGQPKSEAGAEFDREILANVTAAGVPFVFGTYDRDGAGEYNAAAFVQPASGLLGFYRKTRLFPFTEYLPAWLDRPALRRLLPWTGAWRPGNGARVFPLRLADGREIPVLPMICLDDVDAGLAIDGARLGAQAILTMSNDSWFSLDRQGARLHQAAAAFRSIETRLPQFRVTTNGYSAVIDASGTVLAGTGMGEPALLVADLELRRPAPTLVVRWGDWVGPAAAAFLLLLAAAALAARRPQAGHAPAASQPAMVFPVKVALLPPAARLAAGLLRAVARVGLLGMCLALLRDDTLRSNTLAQIRLFAGLFLAPEAAAWCVLLAFAARATISDGKLVLSRGAQRIELALGDIGALDMWRLPVPGPGLALRLASGRRWRYGLALARPIALADAMAGAGGPPLAPRGGAMLYAYAQARQALRRWKLDHPLSKFVLFPLALAIPAFHLHQHIAYGSAFGEYYSYGLKAYLGAFVLWWAAWSIGVVLSAALLRAAIEAATLLVALLRPKRTVDIRRWLERVGRAALYLGLPTWLLLNLYGK</sequence>
<comment type="catalytic activity">
    <reaction evidence="9">
        <text>N-terminal S-1,2-diacyl-sn-glyceryl-L-cysteinyl-[lipoprotein] + a glycerophospholipid = N-acyl-S-1,2-diacyl-sn-glyceryl-L-cysteinyl-[lipoprotein] + a 2-acyl-sn-glycero-3-phospholipid + H(+)</text>
        <dbReference type="Rhea" id="RHEA:48228"/>
        <dbReference type="Rhea" id="RHEA-COMP:14681"/>
        <dbReference type="Rhea" id="RHEA-COMP:14684"/>
        <dbReference type="ChEBI" id="CHEBI:15378"/>
        <dbReference type="ChEBI" id="CHEBI:136912"/>
        <dbReference type="ChEBI" id="CHEBI:140656"/>
        <dbReference type="ChEBI" id="CHEBI:140657"/>
        <dbReference type="ChEBI" id="CHEBI:140660"/>
        <dbReference type="EC" id="2.3.1.269"/>
    </reaction>
</comment>
<proteinExistence type="inferred from homology"/>
<keyword evidence="5 9" id="KW-0812">Transmembrane</keyword>
<evidence type="ECO:0000256" key="9">
    <source>
        <dbReference type="HAMAP-Rule" id="MF_01148"/>
    </source>
</evidence>
<feature type="domain" description="CN hydrolase" evidence="10">
    <location>
        <begin position="230"/>
        <end position="491"/>
    </location>
</feature>
<comment type="pathway">
    <text evidence="9">Protein modification; lipoprotein biosynthesis (N-acyl transfer).</text>
</comment>
<organism evidence="11 12">
    <name type="scientific">Rugamonas rubra</name>
    <dbReference type="NCBI Taxonomy" id="758825"/>
    <lineage>
        <taxon>Bacteria</taxon>
        <taxon>Pseudomonadati</taxon>
        <taxon>Pseudomonadota</taxon>
        <taxon>Betaproteobacteria</taxon>
        <taxon>Burkholderiales</taxon>
        <taxon>Oxalobacteraceae</taxon>
        <taxon>Telluria group</taxon>
        <taxon>Rugamonas</taxon>
    </lineage>
</organism>
<feature type="transmembrane region" description="Helical" evidence="9">
    <location>
        <begin position="505"/>
        <end position="524"/>
    </location>
</feature>
<feature type="transmembrane region" description="Helical" evidence="9">
    <location>
        <begin position="121"/>
        <end position="142"/>
    </location>
</feature>
<dbReference type="SUPFAM" id="SSF56317">
    <property type="entry name" value="Carbon-nitrogen hydrolase"/>
    <property type="match status" value="1"/>
</dbReference>
<dbReference type="GO" id="GO:0042158">
    <property type="term" value="P:lipoprotein biosynthetic process"/>
    <property type="evidence" value="ECO:0007669"/>
    <property type="project" value="UniProtKB-UniRule"/>
</dbReference>
<dbReference type="EC" id="2.3.1.269" evidence="9"/>
<feature type="transmembrane region" description="Helical" evidence="9">
    <location>
        <begin position="805"/>
        <end position="821"/>
    </location>
</feature>
<feature type="transmembrane region" description="Helical" evidence="9">
    <location>
        <begin position="756"/>
        <end position="784"/>
    </location>
</feature>
<dbReference type="InterPro" id="IPR045378">
    <property type="entry name" value="LNT_N"/>
</dbReference>
<evidence type="ECO:0000256" key="2">
    <source>
        <dbReference type="ARBA" id="ARBA00010065"/>
    </source>
</evidence>
<dbReference type="HAMAP" id="MF_01148">
    <property type="entry name" value="Lnt"/>
    <property type="match status" value="1"/>
</dbReference>
<keyword evidence="4 9" id="KW-0808">Transferase</keyword>
<feature type="transmembrane region" description="Helical" evidence="9">
    <location>
        <begin position="162"/>
        <end position="184"/>
    </location>
</feature>
<dbReference type="Proteomes" id="UP000199470">
    <property type="component" value="Unassembled WGS sequence"/>
</dbReference>
<keyword evidence="8 9" id="KW-0012">Acyltransferase</keyword>
<dbReference type="GO" id="GO:0016410">
    <property type="term" value="F:N-acyltransferase activity"/>
    <property type="evidence" value="ECO:0007669"/>
    <property type="project" value="UniProtKB-UniRule"/>
</dbReference>